<keyword evidence="4" id="KW-1185">Reference proteome</keyword>
<evidence type="ECO:0000313" key="4">
    <source>
        <dbReference type="Proteomes" id="UP000220158"/>
    </source>
</evidence>
<feature type="region of interest" description="Disordered" evidence="2">
    <location>
        <begin position="216"/>
        <end position="499"/>
    </location>
</feature>
<feature type="compositionally biased region" description="Polar residues" evidence="2">
    <location>
        <begin position="408"/>
        <end position="428"/>
    </location>
</feature>
<feature type="compositionally biased region" description="Basic residues" evidence="2">
    <location>
        <begin position="351"/>
        <end position="364"/>
    </location>
</feature>
<feature type="compositionally biased region" description="Low complexity" evidence="2">
    <location>
        <begin position="1"/>
        <end position="20"/>
    </location>
</feature>
<dbReference type="AlphaFoldDB" id="A0A1J1H196"/>
<evidence type="ECO:0000313" key="3">
    <source>
        <dbReference type="EMBL" id="CRG98444.1"/>
    </source>
</evidence>
<feature type="compositionally biased region" description="Basic and acidic residues" evidence="2">
    <location>
        <begin position="44"/>
        <end position="60"/>
    </location>
</feature>
<dbReference type="GO" id="GO:0003714">
    <property type="term" value="F:transcription corepressor activity"/>
    <property type="evidence" value="ECO:0007669"/>
    <property type="project" value="TreeGrafter"/>
</dbReference>
<feature type="compositionally biased region" description="Basic and acidic residues" evidence="2">
    <location>
        <begin position="444"/>
        <end position="471"/>
    </location>
</feature>
<dbReference type="Gene3D" id="3.10.20.550">
    <property type="entry name" value="ASAP complex, SAP18 subunit"/>
    <property type="match status" value="1"/>
</dbReference>
<feature type="compositionally biased region" description="Basic and acidic residues" evidence="2">
    <location>
        <begin position="365"/>
        <end position="393"/>
    </location>
</feature>
<feature type="compositionally biased region" description="Polar residues" evidence="2">
    <location>
        <begin position="313"/>
        <end position="330"/>
    </location>
</feature>
<feature type="compositionally biased region" description="Basic and acidic residues" evidence="2">
    <location>
        <begin position="22"/>
        <end position="31"/>
    </location>
</feature>
<name>A0A1J1H196_PLARL</name>
<feature type="compositionally biased region" description="Basic residues" evidence="2">
    <location>
        <begin position="394"/>
        <end position="404"/>
    </location>
</feature>
<organism evidence="3 4">
    <name type="scientific">Plasmodium relictum</name>
    <dbReference type="NCBI Taxonomy" id="85471"/>
    <lineage>
        <taxon>Eukaryota</taxon>
        <taxon>Sar</taxon>
        <taxon>Alveolata</taxon>
        <taxon>Apicomplexa</taxon>
        <taxon>Aconoidasida</taxon>
        <taxon>Haemosporida</taxon>
        <taxon>Plasmodiidae</taxon>
        <taxon>Plasmodium</taxon>
        <taxon>Plasmodium (Haemamoeba)</taxon>
    </lineage>
</organism>
<dbReference type="InterPro" id="IPR042534">
    <property type="entry name" value="SAP18_sf"/>
</dbReference>
<dbReference type="PANTHER" id="PTHR13082">
    <property type="entry name" value="SAP18"/>
    <property type="match status" value="1"/>
</dbReference>
<feature type="compositionally biased region" description="Basic and acidic residues" evidence="2">
    <location>
        <begin position="296"/>
        <end position="311"/>
    </location>
</feature>
<dbReference type="EMBL" id="LN835296">
    <property type="protein sequence ID" value="CRG98444.1"/>
    <property type="molecule type" value="Genomic_DNA"/>
</dbReference>
<dbReference type="OrthoDB" id="440566at2759"/>
<dbReference type="KEGG" id="prel:PRELSG_0109400"/>
<dbReference type="GeneID" id="39734344"/>
<gene>
    <name evidence="3" type="ORF">PRELSG_0109400</name>
</gene>
<dbReference type="VEuPathDB" id="PlasmoDB:PRELSG_0109400"/>
<dbReference type="GO" id="GO:0005634">
    <property type="term" value="C:nucleus"/>
    <property type="evidence" value="ECO:0007669"/>
    <property type="project" value="TreeGrafter"/>
</dbReference>
<evidence type="ECO:0000256" key="1">
    <source>
        <dbReference type="ARBA" id="ARBA00009143"/>
    </source>
</evidence>
<dbReference type="Proteomes" id="UP000220158">
    <property type="component" value="Chromosome 1"/>
</dbReference>
<feature type="region of interest" description="Disordered" evidence="2">
    <location>
        <begin position="1"/>
        <end position="60"/>
    </location>
</feature>
<comment type="similarity">
    <text evidence="1">Belongs to the SAP18 family.</text>
</comment>
<feature type="compositionally biased region" description="Basic and acidic residues" evidence="2">
    <location>
        <begin position="255"/>
        <end position="267"/>
    </location>
</feature>
<feature type="compositionally biased region" description="Basic residues" evidence="2">
    <location>
        <begin position="472"/>
        <end position="483"/>
    </location>
</feature>
<feature type="compositionally biased region" description="Basic and acidic residues" evidence="2">
    <location>
        <begin position="219"/>
        <end position="246"/>
    </location>
</feature>
<sequence>MSSCVSKSKSMSLSISYSSKNGTDKNIENKKNSSNNYSIEENINEDRKCEQNTKNDVNISEKLKEHMKLAENKISENKKLKNFGLKHRITEENNNNDLNKKKRKKEHIYSSDRVSISFNDDEKKERKKKKKRNTRRKKSENNPKYLKRDSYDISTKRKKKKEYGKYKKYSSNTSTYDIYEEKRKDKKRMRNEEYKRKRCNRLKSISISSFYEDINYSDSKSENSDYNKKKKIYDNIKKINKYEEEKKRKKKKNNKERNNIGKLDKSKNYNRNKSKDSYSTNLSYEEFKKKKKSKNEHKDQILSSGEKDKKTNNSKYANTENLGNFNISKNHMNKTDIKDGESEDSDGYLSKSKKHEKKILKKKLKHEEKSEKEKLSEWELEKGRTKEKNNKERDKKKKKKKRKYNGYDSETTENFLSTNEVSDSNYSALSKEKQSLFSNSAPDELSKSKSKDSYIKRRSSESEKRNQDEKITKKKKKRKRRVKSYSDGNSDDFNYSFKKDVQKERENKKYGKVNENNKRNDSMIKFENKRQSFYYDATPRYRHYEYHNLKNTIYGNKYYNNKNINDTEKTGIINREKSCPFLLRLFYKHDSEYNDDDINLYSKDFNSNELQIYAWIDITMREIVTLVKDFYEESRKRNAEWIFKVLSNEKKQLTFLSKIHSTKYNYKEDNKTLLSLNYEIGDIILLSILFDK</sequence>
<feature type="compositionally biased region" description="Basic residues" evidence="2">
    <location>
        <begin position="156"/>
        <end position="168"/>
    </location>
</feature>
<feature type="compositionally biased region" description="Basic and acidic residues" evidence="2">
    <location>
        <begin position="146"/>
        <end position="155"/>
    </location>
</feature>
<proteinExistence type="inferred from homology"/>
<reference evidence="3 4" key="1">
    <citation type="submission" date="2015-04" db="EMBL/GenBank/DDBJ databases">
        <authorList>
            <consortium name="Pathogen Informatics"/>
        </authorList>
    </citation>
    <scope>NUCLEOTIDE SEQUENCE [LARGE SCALE GENOMIC DNA]</scope>
    <source>
        <strain evidence="3 4">SGS1</strain>
    </source>
</reference>
<dbReference type="Pfam" id="PF06487">
    <property type="entry name" value="SAP18"/>
    <property type="match status" value="1"/>
</dbReference>
<accession>A0A1J1H196</accession>
<dbReference type="PANTHER" id="PTHR13082:SF0">
    <property type="entry name" value="HISTONE DEACETYLASE COMPLEX SUBUNIT SAP18"/>
    <property type="match status" value="1"/>
</dbReference>
<feature type="region of interest" description="Disordered" evidence="2">
    <location>
        <begin position="83"/>
        <end position="194"/>
    </location>
</feature>
<feature type="compositionally biased region" description="Basic residues" evidence="2">
    <location>
        <begin position="125"/>
        <end position="138"/>
    </location>
</feature>
<protein>
    <submittedName>
        <fullName evidence="3">Sin3 associated polypeptide p18-like protein</fullName>
    </submittedName>
</protein>
<evidence type="ECO:0000256" key="2">
    <source>
        <dbReference type="SAM" id="MobiDB-lite"/>
    </source>
</evidence>
<feature type="compositionally biased region" description="Low complexity" evidence="2">
    <location>
        <begin position="32"/>
        <end position="41"/>
    </location>
</feature>
<dbReference type="RefSeq" id="XP_028531454.1">
    <property type="nucleotide sequence ID" value="XM_028678912.1"/>
</dbReference>
<dbReference type="OMA" id="ETPCKKS"/>
<dbReference type="InterPro" id="IPR010516">
    <property type="entry name" value="SAP18"/>
</dbReference>